<gene>
    <name evidence="2" type="ORF">URODEC1_LOCUS98448</name>
</gene>
<dbReference type="Proteomes" id="UP001497457">
    <property type="component" value="Chromosome 5rd"/>
</dbReference>
<reference evidence="2" key="1">
    <citation type="submission" date="2024-10" db="EMBL/GenBank/DDBJ databases">
        <authorList>
            <person name="Ryan C."/>
        </authorList>
    </citation>
    <scope>NUCLEOTIDE SEQUENCE [LARGE SCALE GENOMIC DNA]</scope>
</reference>
<dbReference type="AlphaFoldDB" id="A0ABC9EU27"/>
<evidence type="ECO:0000313" key="2">
    <source>
        <dbReference type="EMBL" id="CAL5062702.1"/>
    </source>
</evidence>
<dbReference type="PANTHER" id="PTHR33074">
    <property type="entry name" value="EXPRESSED PROTEIN-RELATED"/>
    <property type="match status" value="1"/>
</dbReference>
<feature type="domain" description="DUF1618" evidence="1">
    <location>
        <begin position="210"/>
        <end position="337"/>
    </location>
</feature>
<dbReference type="PANTHER" id="PTHR33074:SF99">
    <property type="entry name" value="DUF1618 DOMAIN-CONTAINING PROTEIN"/>
    <property type="match status" value="1"/>
</dbReference>
<dbReference type="Pfam" id="PF07762">
    <property type="entry name" value="DUF1618"/>
    <property type="match status" value="1"/>
</dbReference>
<dbReference type="InterPro" id="IPR011676">
    <property type="entry name" value="DUF1618"/>
</dbReference>
<organism evidence="2 3">
    <name type="scientific">Urochloa decumbens</name>
    <dbReference type="NCBI Taxonomy" id="240449"/>
    <lineage>
        <taxon>Eukaryota</taxon>
        <taxon>Viridiplantae</taxon>
        <taxon>Streptophyta</taxon>
        <taxon>Embryophyta</taxon>
        <taxon>Tracheophyta</taxon>
        <taxon>Spermatophyta</taxon>
        <taxon>Magnoliopsida</taxon>
        <taxon>Liliopsida</taxon>
        <taxon>Poales</taxon>
        <taxon>Poaceae</taxon>
        <taxon>PACMAD clade</taxon>
        <taxon>Panicoideae</taxon>
        <taxon>Panicodae</taxon>
        <taxon>Paniceae</taxon>
        <taxon>Melinidinae</taxon>
        <taxon>Urochloa</taxon>
    </lineage>
</organism>
<dbReference type="EMBL" id="OZ075115">
    <property type="protein sequence ID" value="CAL5062702.1"/>
    <property type="molecule type" value="Genomic_DNA"/>
</dbReference>
<name>A0ABC9EU27_9POAL</name>
<dbReference type="SUPFAM" id="SSF63825">
    <property type="entry name" value="YWTD domain"/>
    <property type="match status" value="1"/>
</dbReference>
<evidence type="ECO:0000259" key="1">
    <source>
        <dbReference type="Pfam" id="PF07762"/>
    </source>
</evidence>
<keyword evidence="3" id="KW-1185">Reference proteome</keyword>
<evidence type="ECO:0000313" key="3">
    <source>
        <dbReference type="Proteomes" id="UP001497457"/>
    </source>
</evidence>
<sequence>MEWCVFDRRIMHIHGGGAVCSSTAAGAETTTGQSVTVSLRLVPPPLTSYMEIHTDSVSTDATDSSFSFYGQASILAAHGDLTLIYGVVVVKGARPADYPGNFFLYKASPACPSLRLLPCPGKPWRGRAKFTGVLHLHGGGGGDGDDFVVAHLQGLVGAEGEEVAELFRYSSCSGEWELLRIDMPGNADRGFYPQSWYTDTVFSDGSFMYWADYHQGLLSCDVSAEHPRLQFIKFPGIETKIDFDEGRGLPEILRTVSFSRGRIMWFVDVDDGRFRSRWSSLCSPSVTMWSREGTEWVQEHAMDLGELWSSAKYRQSCLPRTVPEFPVLDMEENGLVHFIVRESNDDETEHWIATIDMTTATLKSHRKYINQIETLHLGYDTTNMFWDSALLSSQLCRCFNQPAGN</sequence>
<protein>
    <recommendedName>
        <fullName evidence="1">DUF1618 domain-containing protein</fullName>
    </recommendedName>
</protein>
<proteinExistence type="predicted"/>
<accession>A0ABC9EU27</accession>